<dbReference type="Proteomes" id="UP000693839">
    <property type="component" value="Segment"/>
</dbReference>
<sequence length="62" mass="7117">MIKEKLLIDALNAVSVHFTISLPETTVYVPDKFKATNYPKRTQSALKRLQKIGYHIQTEIQS</sequence>
<protein>
    <submittedName>
        <fullName evidence="1">Uncharacterized protein</fullName>
    </submittedName>
</protein>
<keyword evidence="2" id="KW-1185">Reference proteome</keyword>
<evidence type="ECO:0000313" key="2">
    <source>
        <dbReference type="Proteomes" id="UP000693839"/>
    </source>
</evidence>
<gene>
    <name evidence="1" type="ORF">Leef1_26</name>
</gene>
<accession>A0A8E5E9Q1</accession>
<name>A0A8E5E9Q1_9CAUD</name>
<dbReference type="EMBL" id="MT732473">
    <property type="protein sequence ID" value="QQV91390.1"/>
    <property type="molecule type" value="Genomic_DNA"/>
</dbReference>
<evidence type="ECO:0000313" key="1">
    <source>
        <dbReference type="EMBL" id="QQV91390.1"/>
    </source>
</evidence>
<proteinExistence type="predicted"/>
<reference evidence="1" key="1">
    <citation type="submission" date="2020-07" db="EMBL/GenBank/DDBJ databases">
        <title>Highly diverse flavobacterial phages as mortality factor during North Sea spring blooms.</title>
        <authorList>
            <person name="Bartlau N."/>
            <person name="Wichels A."/>
            <person name="Krohne G."/>
            <person name="Adriaenssens E.M."/>
            <person name="Heins A."/>
            <person name="Fuchs B.M."/>
            <person name="Amann R."/>
            <person name="Moraru C."/>
        </authorList>
    </citation>
    <scope>NUCLEOTIDE SEQUENCE</scope>
</reference>
<organism evidence="1 2">
    <name type="scientific">Polaribacter phage Leef_1</name>
    <dbReference type="NCBI Taxonomy" id="2745684"/>
    <lineage>
        <taxon>Viruses</taxon>
        <taxon>Duplodnaviria</taxon>
        <taxon>Heunggongvirae</taxon>
        <taxon>Uroviricota</taxon>
        <taxon>Caudoviricetes</taxon>
        <taxon>Helgolandviridae</taxon>
        <taxon>Leefvirus</taxon>
        <taxon>Leefvirus Leef</taxon>
    </lineage>
</organism>